<dbReference type="Pfam" id="PF02195">
    <property type="entry name" value="ParB_N"/>
    <property type="match status" value="1"/>
</dbReference>
<reference evidence="4 5" key="1">
    <citation type="journal article" date="2024" name="Microbiology">
        <title>Methylomarinum rosea sp. nov., a novel halophilic methanotrophic bacterium from the hypersaline Lake Elton.</title>
        <authorList>
            <person name="Suleimanov R.Z."/>
            <person name="Oshkin I.Y."/>
            <person name="Danilova O.V."/>
            <person name="Suzina N.E."/>
            <person name="Dedysh S.N."/>
        </authorList>
    </citation>
    <scope>NUCLEOTIDE SEQUENCE [LARGE SCALE GENOMIC DNA]</scope>
    <source>
        <strain evidence="4 5">Ch1-1</strain>
        <plasmid evidence="5">unnamed2</plasmid>
    </source>
</reference>
<proteinExistence type="inferred from homology"/>
<dbReference type="Proteomes" id="UP001225378">
    <property type="component" value="Plasmid unnamed2"/>
</dbReference>
<accession>A0AAU7P1C4</accession>
<dbReference type="AlphaFoldDB" id="A0AAU7P1C4"/>
<sequence>MAAKKLRIKDDNIFGMISDEASRTQPGGEGSLMYISVDSVVLDQHNARFIGKVSVNEIIAHARNEIDLEKSSDSEKAQFFISIKELAASIKDDGLYHPIIVFVNDDDKYEVRAGERRYLAHLLLQETQIRAFVRPRQSDQFKDRATSLIENLQREELSPGEIIKAIHDLDEFHQKIHETPITAEKLEKTIKKSRRTCFLYLQIARADKEIYQAVINNQVSLAQAREAVISGFLPELASKQSEPSEDEETVSAEPVPESKRNSPKKASIFLGRMKVNQFSAIKKIMETVNQSMDLELPSDLDWTNPAEVEQAWHNMIKLLSK</sequence>
<evidence type="ECO:0000313" key="5">
    <source>
        <dbReference type="Proteomes" id="UP001225378"/>
    </source>
</evidence>
<dbReference type="SMART" id="SM00470">
    <property type="entry name" value="ParB"/>
    <property type="match status" value="1"/>
</dbReference>
<dbReference type="KEGG" id="mech:Q9L42_020135"/>
<feature type="region of interest" description="Disordered" evidence="2">
    <location>
        <begin position="238"/>
        <end position="263"/>
    </location>
</feature>
<dbReference type="InterPro" id="IPR004437">
    <property type="entry name" value="ParB/RepB/Spo0J"/>
</dbReference>
<dbReference type="GO" id="GO:0007059">
    <property type="term" value="P:chromosome segregation"/>
    <property type="evidence" value="ECO:0007669"/>
    <property type="project" value="TreeGrafter"/>
</dbReference>
<evidence type="ECO:0000256" key="2">
    <source>
        <dbReference type="SAM" id="MobiDB-lite"/>
    </source>
</evidence>
<dbReference type="Gene3D" id="3.90.1530.30">
    <property type="match status" value="1"/>
</dbReference>
<name>A0AAU7P1C4_9GAMM</name>
<dbReference type="SUPFAM" id="SSF109709">
    <property type="entry name" value="KorB DNA-binding domain-like"/>
    <property type="match status" value="1"/>
</dbReference>
<comment type="similarity">
    <text evidence="1">Belongs to the ParB family.</text>
</comment>
<dbReference type="RefSeq" id="WP_305910471.1">
    <property type="nucleotide sequence ID" value="NZ_CP157744.1"/>
</dbReference>
<dbReference type="GO" id="GO:0005694">
    <property type="term" value="C:chromosome"/>
    <property type="evidence" value="ECO:0007669"/>
    <property type="project" value="TreeGrafter"/>
</dbReference>
<evidence type="ECO:0000256" key="1">
    <source>
        <dbReference type="ARBA" id="ARBA00006295"/>
    </source>
</evidence>
<keyword evidence="4" id="KW-0614">Plasmid</keyword>
<dbReference type="Gene3D" id="1.10.10.2830">
    <property type="match status" value="1"/>
</dbReference>
<evidence type="ECO:0000259" key="3">
    <source>
        <dbReference type="SMART" id="SM00470"/>
    </source>
</evidence>
<geneLocation type="plasmid" evidence="4 5">
    <name>unnamed2</name>
</geneLocation>
<evidence type="ECO:0000313" key="4">
    <source>
        <dbReference type="EMBL" id="XBS22626.1"/>
    </source>
</evidence>
<dbReference type="InterPro" id="IPR003115">
    <property type="entry name" value="ParB_N"/>
</dbReference>
<dbReference type="SUPFAM" id="SSF110849">
    <property type="entry name" value="ParB/Sulfiredoxin"/>
    <property type="match status" value="1"/>
</dbReference>
<dbReference type="GO" id="GO:0003677">
    <property type="term" value="F:DNA binding"/>
    <property type="evidence" value="ECO:0007669"/>
    <property type="project" value="InterPro"/>
</dbReference>
<dbReference type="InterPro" id="IPR050336">
    <property type="entry name" value="Chromosome_partition/occlusion"/>
</dbReference>
<feature type="domain" description="ParB-like N-terminal" evidence="3">
    <location>
        <begin position="62"/>
        <end position="152"/>
    </location>
</feature>
<dbReference type="EMBL" id="CP157744">
    <property type="protein sequence ID" value="XBS22626.1"/>
    <property type="molecule type" value="Genomic_DNA"/>
</dbReference>
<dbReference type="NCBIfam" id="TIGR00180">
    <property type="entry name" value="parB_part"/>
    <property type="match status" value="1"/>
</dbReference>
<dbReference type="InterPro" id="IPR036086">
    <property type="entry name" value="ParB/Sulfiredoxin_sf"/>
</dbReference>
<dbReference type="PANTHER" id="PTHR33375:SF1">
    <property type="entry name" value="CHROMOSOME-PARTITIONING PROTEIN PARB-RELATED"/>
    <property type="match status" value="1"/>
</dbReference>
<protein>
    <submittedName>
        <fullName evidence="4">ParB/RepB/Spo0J family partition protein</fullName>
    </submittedName>
</protein>
<dbReference type="PANTHER" id="PTHR33375">
    <property type="entry name" value="CHROMOSOME-PARTITIONING PROTEIN PARB-RELATED"/>
    <property type="match status" value="1"/>
</dbReference>
<organism evidence="4 5">
    <name type="scientific">Methylomarinum roseum</name>
    <dbReference type="NCBI Taxonomy" id="3067653"/>
    <lineage>
        <taxon>Bacteria</taxon>
        <taxon>Pseudomonadati</taxon>
        <taxon>Pseudomonadota</taxon>
        <taxon>Gammaproteobacteria</taxon>
        <taxon>Methylococcales</taxon>
        <taxon>Methylococcaceae</taxon>
        <taxon>Methylomarinum</taxon>
    </lineage>
</organism>
<keyword evidence="5" id="KW-1185">Reference proteome</keyword>
<gene>
    <name evidence="4" type="ORF">Q9L42_020135</name>
</gene>